<sequence length="324" mass="37279">MNMLRKKVYRVLYEILNCLSVRWDWRWINDSKIFFGTALVILSVGESKKGQAAERKVIPSISERAAVSKNEIEYFVSTDSTGKLRVDTIRENEEFMFCYVTLGDEVEDSLTVYAVVSDMPVFPGDLKRYVKENVRYPEEAIKQGITGKVFVSAIIEKDGRMDSIEVAYGKHPLLKAEALRLVKKMPRWEPGRHQGELKRVSVVIPVNFTREMLDSLQNKNGIFCYVTEEMPVFPHKSLQEYIAERIEYPIEAREQKIEGKVFVSFVVDTSGLVDNVKVMKSVHPLLDAEAIRIIQALPRWEPGKMRGEKARVHYVVPVNFTLEK</sequence>
<dbReference type="GO" id="GO:0031992">
    <property type="term" value="F:energy transducer activity"/>
    <property type="evidence" value="ECO:0007669"/>
    <property type="project" value="InterPro"/>
</dbReference>
<reference evidence="11 12" key="1">
    <citation type="submission" date="2020-08" db="EMBL/GenBank/DDBJ databases">
        <title>Genomic Encyclopedia of Type Strains, Phase IV (KMG-IV): sequencing the most valuable type-strain genomes for metagenomic binning, comparative biology and taxonomic classification.</title>
        <authorList>
            <person name="Goeker M."/>
        </authorList>
    </citation>
    <scope>NUCLEOTIDE SEQUENCE [LARGE SCALE GENOMIC DNA]</scope>
    <source>
        <strain evidence="11 12">DSM 105721</strain>
    </source>
</reference>
<keyword evidence="5" id="KW-0997">Cell inner membrane</keyword>
<dbReference type="PROSITE" id="PS52015">
    <property type="entry name" value="TONB_CTD"/>
    <property type="match status" value="2"/>
</dbReference>
<evidence type="ECO:0000256" key="4">
    <source>
        <dbReference type="ARBA" id="ARBA00022475"/>
    </source>
</evidence>
<evidence type="ECO:0000259" key="10">
    <source>
        <dbReference type="PROSITE" id="PS52015"/>
    </source>
</evidence>
<evidence type="ECO:0000256" key="2">
    <source>
        <dbReference type="ARBA" id="ARBA00006555"/>
    </source>
</evidence>
<comment type="caution">
    <text evidence="11">The sequence shown here is derived from an EMBL/GenBank/DDBJ whole genome shotgun (WGS) entry which is preliminary data.</text>
</comment>
<keyword evidence="4" id="KW-1003">Cell membrane</keyword>
<protein>
    <submittedName>
        <fullName evidence="11">TonB family protein</fullName>
    </submittedName>
</protein>
<evidence type="ECO:0000256" key="7">
    <source>
        <dbReference type="ARBA" id="ARBA00022927"/>
    </source>
</evidence>
<dbReference type="PRINTS" id="PR01374">
    <property type="entry name" value="TONBPROTEIN"/>
</dbReference>
<dbReference type="GO" id="GO:0055085">
    <property type="term" value="P:transmembrane transport"/>
    <property type="evidence" value="ECO:0007669"/>
    <property type="project" value="InterPro"/>
</dbReference>
<evidence type="ECO:0000256" key="3">
    <source>
        <dbReference type="ARBA" id="ARBA00022448"/>
    </source>
</evidence>
<proteinExistence type="inferred from homology"/>
<keyword evidence="9" id="KW-0472">Membrane</keyword>
<gene>
    <name evidence="11" type="ORF">GGR14_003214</name>
</gene>
<dbReference type="EMBL" id="JACIES010000009">
    <property type="protein sequence ID" value="MBB4027404.1"/>
    <property type="molecule type" value="Genomic_DNA"/>
</dbReference>
<dbReference type="OrthoDB" id="9814002at2"/>
<evidence type="ECO:0000256" key="1">
    <source>
        <dbReference type="ARBA" id="ARBA00004383"/>
    </source>
</evidence>
<dbReference type="InterPro" id="IPR003538">
    <property type="entry name" value="TonB"/>
</dbReference>
<keyword evidence="6" id="KW-0812">Transmembrane</keyword>
<keyword evidence="7" id="KW-0653">Protein transport</keyword>
<evidence type="ECO:0000256" key="8">
    <source>
        <dbReference type="ARBA" id="ARBA00022989"/>
    </source>
</evidence>
<evidence type="ECO:0000313" key="11">
    <source>
        <dbReference type="EMBL" id="MBB4027404.1"/>
    </source>
</evidence>
<dbReference type="Proteomes" id="UP000546007">
    <property type="component" value="Unassembled WGS sequence"/>
</dbReference>
<name>A0A7W6HZV4_9BACT</name>
<feature type="domain" description="TonB C-terminal" evidence="10">
    <location>
        <begin position="233"/>
        <end position="324"/>
    </location>
</feature>
<dbReference type="AlphaFoldDB" id="A0A7W6HZV4"/>
<keyword evidence="12" id="KW-1185">Reference proteome</keyword>
<dbReference type="Pfam" id="PF03544">
    <property type="entry name" value="TonB_C"/>
    <property type="match status" value="2"/>
</dbReference>
<dbReference type="Gene3D" id="3.30.1150.10">
    <property type="match status" value="2"/>
</dbReference>
<evidence type="ECO:0000313" key="12">
    <source>
        <dbReference type="Proteomes" id="UP000546007"/>
    </source>
</evidence>
<evidence type="ECO:0000256" key="5">
    <source>
        <dbReference type="ARBA" id="ARBA00022519"/>
    </source>
</evidence>
<keyword evidence="3" id="KW-0813">Transport</keyword>
<dbReference type="GO" id="GO:0015031">
    <property type="term" value="P:protein transport"/>
    <property type="evidence" value="ECO:0007669"/>
    <property type="project" value="UniProtKB-KW"/>
</dbReference>
<dbReference type="GO" id="GO:0030288">
    <property type="term" value="C:outer membrane-bounded periplasmic space"/>
    <property type="evidence" value="ECO:0007669"/>
    <property type="project" value="InterPro"/>
</dbReference>
<evidence type="ECO:0000256" key="9">
    <source>
        <dbReference type="ARBA" id="ARBA00023136"/>
    </source>
</evidence>
<comment type="similarity">
    <text evidence="2">Belongs to the TonB family.</text>
</comment>
<dbReference type="InterPro" id="IPR037682">
    <property type="entry name" value="TonB_C"/>
</dbReference>
<dbReference type="PANTHER" id="PTHR33446">
    <property type="entry name" value="PROTEIN TONB-RELATED"/>
    <property type="match status" value="1"/>
</dbReference>
<dbReference type="GO" id="GO:0015891">
    <property type="term" value="P:siderophore transport"/>
    <property type="evidence" value="ECO:0007669"/>
    <property type="project" value="InterPro"/>
</dbReference>
<feature type="domain" description="TonB C-terminal" evidence="10">
    <location>
        <begin position="121"/>
        <end position="217"/>
    </location>
</feature>
<dbReference type="SUPFAM" id="SSF74653">
    <property type="entry name" value="TolA/TonB C-terminal domain"/>
    <property type="match status" value="2"/>
</dbReference>
<evidence type="ECO:0000256" key="6">
    <source>
        <dbReference type="ARBA" id="ARBA00022692"/>
    </source>
</evidence>
<dbReference type="InterPro" id="IPR006260">
    <property type="entry name" value="TonB/TolA_C"/>
</dbReference>
<dbReference type="GO" id="GO:0098797">
    <property type="term" value="C:plasma membrane protein complex"/>
    <property type="evidence" value="ECO:0007669"/>
    <property type="project" value="TreeGrafter"/>
</dbReference>
<comment type="subcellular location">
    <subcellularLocation>
        <location evidence="1">Cell inner membrane</location>
        <topology evidence="1">Single-pass membrane protein</topology>
        <orientation evidence="1">Periplasmic side</orientation>
    </subcellularLocation>
</comment>
<organism evidence="11 12">
    <name type="scientific">Butyricimonas faecihominis</name>
    <dbReference type="NCBI Taxonomy" id="1472416"/>
    <lineage>
        <taxon>Bacteria</taxon>
        <taxon>Pseudomonadati</taxon>
        <taxon>Bacteroidota</taxon>
        <taxon>Bacteroidia</taxon>
        <taxon>Bacteroidales</taxon>
        <taxon>Odoribacteraceae</taxon>
        <taxon>Butyricimonas</taxon>
    </lineage>
</organism>
<dbReference type="InterPro" id="IPR051045">
    <property type="entry name" value="TonB-dependent_transducer"/>
</dbReference>
<accession>A0A7W6HZV4</accession>
<keyword evidence="8" id="KW-1133">Transmembrane helix</keyword>
<dbReference type="PANTHER" id="PTHR33446:SF2">
    <property type="entry name" value="PROTEIN TONB"/>
    <property type="match status" value="1"/>
</dbReference>
<dbReference type="RefSeq" id="WP_151412054.1">
    <property type="nucleotide sequence ID" value="NZ_AP028155.1"/>
</dbReference>
<dbReference type="NCBIfam" id="TIGR01352">
    <property type="entry name" value="tonB_Cterm"/>
    <property type="match status" value="2"/>
</dbReference>
<dbReference type="GeneID" id="93102918"/>